<evidence type="ECO:0000256" key="2">
    <source>
        <dbReference type="ARBA" id="ARBA00022679"/>
    </source>
</evidence>
<dbReference type="SMART" id="SM00482">
    <property type="entry name" value="POLAc"/>
    <property type="match status" value="1"/>
</dbReference>
<dbReference type="PROSITE" id="PS00447">
    <property type="entry name" value="DNA_POLYMERASE_A"/>
    <property type="match status" value="1"/>
</dbReference>
<protein>
    <recommendedName>
        <fullName evidence="1">DNA-directed DNA polymerase</fullName>
        <ecNumber evidence="1">2.7.7.7</ecNumber>
    </recommendedName>
    <alternativeName>
        <fullName evidence="5">Mitochondrial DNA polymerase catalytic subunit</fullName>
    </alternativeName>
</protein>
<feature type="transmembrane region" description="Helical" evidence="6">
    <location>
        <begin position="120"/>
        <end position="138"/>
    </location>
</feature>
<evidence type="ECO:0000256" key="4">
    <source>
        <dbReference type="ARBA" id="ARBA00022932"/>
    </source>
</evidence>
<keyword evidence="4" id="KW-0239">DNA-directed DNA polymerase</keyword>
<dbReference type="PANTHER" id="PTHR10267:SF0">
    <property type="entry name" value="DNA POLYMERASE SUBUNIT GAMMA-1"/>
    <property type="match status" value="1"/>
</dbReference>
<dbReference type="Proteomes" id="UP000887578">
    <property type="component" value="Unplaced"/>
</dbReference>
<keyword evidence="2" id="KW-0808">Transferase</keyword>
<evidence type="ECO:0000313" key="8">
    <source>
        <dbReference type="Proteomes" id="UP000887578"/>
    </source>
</evidence>
<dbReference type="InterPro" id="IPR001098">
    <property type="entry name" value="DNA-dir_DNA_pol_A_palm_dom"/>
</dbReference>
<dbReference type="InterPro" id="IPR019760">
    <property type="entry name" value="DNA-dir_DNA_pol_A_CS"/>
</dbReference>
<keyword evidence="3" id="KW-0548">Nucleotidyltransferase</keyword>
<organism evidence="8 9">
    <name type="scientific">Panagrolaimus davidi</name>
    <dbReference type="NCBI Taxonomy" id="227884"/>
    <lineage>
        <taxon>Eukaryota</taxon>
        <taxon>Metazoa</taxon>
        <taxon>Ecdysozoa</taxon>
        <taxon>Nematoda</taxon>
        <taxon>Chromadorea</taxon>
        <taxon>Rhabditida</taxon>
        <taxon>Tylenchina</taxon>
        <taxon>Panagrolaimomorpha</taxon>
        <taxon>Panagrolaimoidea</taxon>
        <taxon>Panagrolaimidae</taxon>
        <taxon>Panagrolaimus</taxon>
    </lineage>
</organism>
<dbReference type="InterPro" id="IPR002297">
    <property type="entry name" value="DNA-dir_DNA_pol_A_mt"/>
</dbReference>
<keyword evidence="8" id="KW-1185">Reference proteome</keyword>
<dbReference type="GO" id="GO:0003677">
    <property type="term" value="F:DNA binding"/>
    <property type="evidence" value="ECO:0007669"/>
    <property type="project" value="InterPro"/>
</dbReference>
<evidence type="ECO:0000256" key="1">
    <source>
        <dbReference type="ARBA" id="ARBA00012417"/>
    </source>
</evidence>
<dbReference type="WBParaSite" id="PDA_v2.g6296.t1">
    <property type="protein sequence ID" value="PDA_v2.g6296.t1"/>
    <property type="gene ID" value="PDA_v2.g6296"/>
</dbReference>
<accession>A0A914QWQ1</accession>
<dbReference type="SUPFAM" id="SSF56672">
    <property type="entry name" value="DNA/RNA polymerases"/>
    <property type="match status" value="1"/>
</dbReference>
<feature type="domain" description="DNA-directed DNA polymerase family A palm" evidence="7">
    <location>
        <begin position="1"/>
        <end position="139"/>
    </location>
</feature>
<dbReference type="InterPro" id="IPR043502">
    <property type="entry name" value="DNA/RNA_pol_sf"/>
</dbReference>
<dbReference type="GO" id="GO:0003887">
    <property type="term" value="F:DNA-directed DNA polymerase activity"/>
    <property type="evidence" value="ECO:0007669"/>
    <property type="project" value="UniProtKB-KW"/>
</dbReference>
<name>A0A914QWQ1_9BILA</name>
<evidence type="ECO:0000256" key="3">
    <source>
        <dbReference type="ARBA" id="ARBA00022695"/>
    </source>
</evidence>
<keyword evidence="6" id="KW-0472">Membrane</keyword>
<sequence>MVECTDGWKIVGADVDSQEQWLAALLGDFVSGEGKAGATPFANMLLAGSKSDNSDLHSVVARQVGIRRDDAKVLNYARLYGAGKDHAIEFLKKQALIEENSARNYSEKLFSTTKGVEKTLVCFLFSILINILFAILDIEN</sequence>
<dbReference type="GO" id="GO:0006264">
    <property type="term" value="P:mitochondrial DNA replication"/>
    <property type="evidence" value="ECO:0007669"/>
    <property type="project" value="TreeGrafter"/>
</dbReference>
<reference evidence="9" key="1">
    <citation type="submission" date="2022-11" db="UniProtKB">
        <authorList>
            <consortium name="WormBaseParasite"/>
        </authorList>
    </citation>
    <scope>IDENTIFICATION</scope>
</reference>
<dbReference type="AlphaFoldDB" id="A0A914QWQ1"/>
<keyword evidence="6" id="KW-0812">Transmembrane</keyword>
<dbReference type="EC" id="2.7.7.7" evidence="1"/>
<evidence type="ECO:0000259" key="7">
    <source>
        <dbReference type="SMART" id="SM00482"/>
    </source>
</evidence>
<proteinExistence type="predicted"/>
<keyword evidence="6" id="KW-1133">Transmembrane helix</keyword>
<dbReference type="PANTHER" id="PTHR10267">
    <property type="entry name" value="DNA POLYMERASE SUBUNIT GAMMA-1"/>
    <property type="match status" value="1"/>
</dbReference>
<evidence type="ECO:0000313" key="9">
    <source>
        <dbReference type="WBParaSite" id="PDA_v2.g6296.t1"/>
    </source>
</evidence>
<dbReference type="Gene3D" id="1.10.150.20">
    <property type="entry name" value="5' to 3' exonuclease, C-terminal subdomain"/>
    <property type="match status" value="1"/>
</dbReference>
<evidence type="ECO:0000256" key="5">
    <source>
        <dbReference type="ARBA" id="ARBA00031966"/>
    </source>
</evidence>
<evidence type="ECO:0000256" key="6">
    <source>
        <dbReference type="SAM" id="Phobius"/>
    </source>
</evidence>
<dbReference type="GO" id="GO:0005760">
    <property type="term" value="C:gamma DNA polymerase complex"/>
    <property type="evidence" value="ECO:0007669"/>
    <property type="project" value="InterPro"/>
</dbReference>
<dbReference type="GO" id="GO:0008408">
    <property type="term" value="F:3'-5' exonuclease activity"/>
    <property type="evidence" value="ECO:0007669"/>
    <property type="project" value="TreeGrafter"/>
</dbReference>